<comment type="caution">
    <text evidence="2">The sequence shown here is derived from an EMBL/GenBank/DDBJ whole genome shotgun (WGS) entry which is preliminary data.</text>
</comment>
<name>A0A9D5DDA4_9LILI</name>
<organism evidence="2 3">
    <name type="scientific">Dioscorea zingiberensis</name>
    <dbReference type="NCBI Taxonomy" id="325984"/>
    <lineage>
        <taxon>Eukaryota</taxon>
        <taxon>Viridiplantae</taxon>
        <taxon>Streptophyta</taxon>
        <taxon>Embryophyta</taxon>
        <taxon>Tracheophyta</taxon>
        <taxon>Spermatophyta</taxon>
        <taxon>Magnoliopsida</taxon>
        <taxon>Liliopsida</taxon>
        <taxon>Dioscoreales</taxon>
        <taxon>Dioscoreaceae</taxon>
        <taxon>Dioscorea</taxon>
    </lineage>
</organism>
<dbReference type="EMBL" id="JAGGNH010000001">
    <property type="protein sequence ID" value="KAJ0989781.1"/>
    <property type="molecule type" value="Genomic_DNA"/>
</dbReference>
<accession>A0A9D5DDA4</accession>
<keyword evidence="3" id="KW-1185">Reference proteome</keyword>
<dbReference type="GO" id="GO:0005634">
    <property type="term" value="C:nucleus"/>
    <property type="evidence" value="ECO:0007669"/>
    <property type="project" value="TreeGrafter"/>
</dbReference>
<evidence type="ECO:0000313" key="3">
    <source>
        <dbReference type="Proteomes" id="UP001085076"/>
    </source>
</evidence>
<dbReference type="InterPro" id="IPR008889">
    <property type="entry name" value="VQ"/>
</dbReference>
<protein>
    <recommendedName>
        <fullName evidence="1">VQ domain-containing protein</fullName>
    </recommendedName>
</protein>
<gene>
    <name evidence="2" type="ORF">J5N97_008137</name>
</gene>
<evidence type="ECO:0000313" key="2">
    <source>
        <dbReference type="EMBL" id="KAJ0989781.1"/>
    </source>
</evidence>
<dbReference type="PANTHER" id="PTHR33143:SF3">
    <property type="entry name" value="VQ MOTIF-CONTAINING PROTEIN 17-RELATED"/>
    <property type="match status" value="1"/>
</dbReference>
<dbReference type="PANTHER" id="PTHR33143">
    <property type="entry name" value="F16F4.1 PROTEIN-RELATED"/>
    <property type="match status" value="1"/>
</dbReference>
<proteinExistence type="predicted"/>
<dbReference type="AlphaFoldDB" id="A0A9D5DDA4"/>
<evidence type="ECO:0000259" key="1">
    <source>
        <dbReference type="Pfam" id="PF05678"/>
    </source>
</evidence>
<dbReference type="InterPro" id="IPR039607">
    <property type="entry name" value="VQ_8/17/18/20/21/25"/>
</dbReference>
<dbReference type="Pfam" id="PF05678">
    <property type="entry name" value="VQ"/>
    <property type="match status" value="1"/>
</dbReference>
<feature type="domain" description="VQ" evidence="1">
    <location>
        <begin position="51"/>
        <end position="75"/>
    </location>
</feature>
<dbReference type="OrthoDB" id="693437at2759"/>
<reference evidence="2" key="1">
    <citation type="submission" date="2021-03" db="EMBL/GenBank/DDBJ databases">
        <authorList>
            <person name="Li Z."/>
            <person name="Yang C."/>
        </authorList>
    </citation>
    <scope>NUCLEOTIDE SEQUENCE</scope>
    <source>
        <strain evidence="2">Dzin_1.0</strain>
        <tissue evidence="2">Leaf</tissue>
    </source>
</reference>
<dbReference type="Proteomes" id="UP001085076">
    <property type="component" value="Miscellaneous, Linkage group lg01"/>
</dbReference>
<sequence length="144" mass="15610">MAKCKEGNGGKVLSDSCRGRRGSGMISPVGMQEGSHKIAKMKPKIRIVHILAPEIIKTDAANFRQLVQQLTGKPSKRVEAAKRSKAVELEVKVDEDEDEDEDGFLCGIGDVDGFLQGFGNDYPNLLPLSCSQMVEEIGVGDVHL</sequence>
<reference evidence="2" key="2">
    <citation type="journal article" date="2022" name="Hortic Res">
        <title>The genome of Dioscorea zingiberensis sheds light on the biosynthesis, origin and evolution of the medicinally important diosgenin saponins.</title>
        <authorList>
            <person name="Li Y."/>
            <person name="Tan C."/>
            <person name="Li Z."/>
            <person name="Guo J."/>
            <person name="Li S."/>
            <person name="Chen X."/>
            <person name="Wang C."/>
            <person name="Dai X."/>
            <person name="Yang H."/>
            <person name="Song W."/>
            <person name="Hou L."/>
            <person name="Xu J."/>
            <person name="Tong Z."/>
            <person name="Xu A."/>
            <person name="Yuan X."/>
            <person name="Wang W."/>
            <person name="Yang Q."/>
            <person name="Chen L."/>
            <person name="Sun Z."/>
            <person name="Wang K."/>
            <person name="Pan B."/>
            <person name="Chen J."/>
            <person name="Bao Y."/>
            <person name="Liu F."/>
            <person name="Qi X."/>
            <person name="Gang D.R."/>
            <person name="Wen J."/>
            <person name="Li J."/>
        </authorList>
    </citation>
    <scope>NUCLEOTIDE SEQUENCE</scope>
    <source>
        <strain evidence="2">Dzin_1.0</strain>
    </source>
</reference>